<dbReference type="STRING" id="1670800.BSQ44_12545"/>
<reference evidence="3" key="1">
    <citation type="submission" date="2016-11" db="EMBL/GenBank/DDBJ databases">
        <title>Mesorhizobium oceanicum sp. nov., isolated from deep seawater in South China Sea.</title>
        <authorList>
            <person name="Fu G.-Y."/>
        </authorList>
    </citation>
    <scope>NUCLEOTIDE SEQUENCE [LARGE SCALE GENOMIC DNA]</scope>
    <source>
        <strain evidence="3">B7</strain>
    </source>
</reference>
<evidence type="ECO:0000256" key="1">
    <source>
        <dbReference type="SAM" id="Phobius"/>
    </source>
</evidence>
<evidence type="ECO:0000313" key="3">
    <source>
        <dbReference type="Proteomes" id="UP000182840"/>
    </source>
</evidence>
<dbReference type="Proteomes" id="UP000182840">
    <property type="component" value="Chromosome"/>
</dbReference>
<dbReference type="OrthoDB" id="9804637at2"/>
<feature type="transmembrane region" description="Helical" evidence="1">
    <location>
        <begin position="6"/>
        <end position="26"/>
    </location>
</feature>
<keyword evidence="1" id="KW-0812">Transmembrane</keyword>
<dbReference type="RefSeq" id="WP_072604615.1">
    <property type="nucleotide sequence ID" value="NZ_CP018171.1"/>
</dbReference>
<dbReference type="EMBL" id="CP018171">
    <property type="protein sequence ID" value="APH72099.1"/>
    <property type="molecule type" value="Genomic_DNA"/>
</dbReference>
<accession>A0A1L3SRR9</accession>
<name>A0A1L3SRR9_9HYPH</name>
<keyword evidence="1" id="KW-0472">Membrane</keyword>
<evidence type="ECO:0008006" key="4">
    <source>
        <dbReference type="Google" id="ProtNLM"/>
    </source>
</evidence>
<dbReference type="Pfam" id="PF07330">
    <property type="entry name" value="DUF1467"/>
    <property type="match status" value="1"/>
</dbReference>
<dbReference type="AlphaFoldDB" id="A0A1L3SRR9"/>
<proteinExistence type="predicted"/>
<feature type="transmembrane region" description="Helical" evidence="1">
    <location>
        <begin position="52"/>
        <end position="70"/>
    </location>
</feature>
<sequence>MTWISYLALFFIIWWLVLFATLPFGLRTQDDEGDVTLGTTSSAPRGPHVRRAMLRTTIVAVVICGLLWYVTNQLGWSFDDIPIFMPDFYGPASRGG</sequence>
<organism evidence="2 3">
    <name type="scientific">Aquibium oceanicum</name>
    <dbReference type="NCBI Taxonomy" id="1670800"/>
    <lineage>
        <taxon>Bacteria</taxon>
        <taxon>Pseudomonadati</taxon>
        <taxon>Pseudomonadota</taxon>
        <taxon>Alphaproteobacteria</taxon>
        <taxon>Hyphomicrobiales</taxon>
        <taxon>Phyllobacteriaceae</taxon>
        <taxon>Aquibium</taxon>
    </lineage>
</organism>
<evidence type="ECO:0000313" key="2">
    <source>
        <dbReference type="EMBL" id="APH72099.1"/>
    </source>
</evidence>
<protein>
    <recommendedName>
        <fullName evidence="4">DUF1467 family protein</fullName>
    </recommendedName>
</protein>
<gene>
    <name evidence="2" type="ORF">BSQ44_12545</name>
</gene>
<dbReference type="InterPro" id="IPR009935">
    <property type="entry name" value="DUF1467"/>
</dbReference>
<keyword evidence="1" id="KW-1133">Transmembrane helix</keyword>
<keyword evidence="3" id="KW-1185">Reference proteome</keyword>
<dbReference type="KEGG" id="meso:BSQ44_12545"/>